<dbReference type="GO" id="GO:0005634">
    <property type="term" value="C:nucleus"/>
    <property type="evidence" value="ECO:0007669"/>
    <property type="project" value="EnsemblFungi"/>
</dbReference>
<dbReference type="Pfam" id="PF12550">
    <property type="entry name" value="GCR1_C"/>
    <property type="match status" value="1"/>
</dbReference>
<dbReference type="PANTHER" id="PTHR37784">
    <property type="entry name" value="PROTEIN MSN1"/>
    <property type="match status" value="1"/>
</dbReference>
<dbReference type="eggNOG" id="ENOG502RNWJ">
    <property type="taxonomic scope" value="Eukaryota"/>
</dbReference>
<dbReference type="OrthoDB" id="428577at2759"/>
<gene>
    <name evidence="2" type="primary">TPHA0P01290</name>
    <name evidence="2" type="ordered locus">TPHA_0P01290</name>
</gene>
<name>G8C2A9_TETPH</name>
<protein>
    <recommendedName>
        <fullName evidence="1">Transcription activator GCR1-like domain-containing protein</fullName>
    </recommendedName>
</protein>
<dbReference type="KEGG" id="tpf:TPHA_0P01290"/>
<dbReference type="PANTHER" id="PTHR37784:SF8">
    <property type="entry name" value="PROTEIN MSN1"/>
    <property type="match status" value="1"/>
</dbReference>
<dbReference type="GO" id="GO:0000978">
    <property type="term" value="F:RNA polymerase II cis-regulatory region sequence-specific DNA binding"/>
    <property type="evidence" value="ECO:0007669"/>
    <property type="project" value="TreeGrafter"/>
</dbReference>
<dbReference type="GO" id="GO:0034605">
    <property type="term" value="P:cellular response to heat"/>
    <property type="evidence" value="ECO:0007669"/>
    <property type="project" value="EnsemblFungi"/>
</dbReference>
<dbReference type="AlphaFoldDB" id="G8C2A9"/>
<dbReference type="GO" id="GO:0000981">
    <property type="term" value="F:DNA-binding transcription factor activity, RNA polymerase II-specific"/>
    <property type="evidence" value="ECO:0007669"/>
    <property type="project" value="TreeGrafter"/>
</dbReference>
<evidence type="ECO:0000259" key="1">
    <source>
        <dbReference type="Pfam" id="PF12550"/>
    </source>
</evidence>
<organism evidence="2 3">
    <name type="scientific">Tetrapisispora phaffii (strain ATCC 24235 / CBS 4417 / NBRC 1672 / NRRL Y-8282 / UCD 70-5)</name>
    <name type="common">Yeast</name>
    <name type="synonym">Fabospora phaffii</name>
    <dbReference type="NCBI Taxonomy" id="1071381"/>
    <lineage>
        <taxon>Eukaryota</taxon>
        <taxon>Fungi</taxon>
        <taxon>Dikarya</taxon>
        <taxon>Ascomycota</taxon>
        <taxon>Saccharomycotina</taxon>
        <taxon>Saccharomycetes</taxon>
        <taxon>Saccharomycetales</taxon>
        <taxon>Saccharomycetaceae</taxon>
        <taxon>Tetrapisispora</taxon>
    </lineage>
</organism>
<dbReference type="RefSeq" id="XP_003688721.1">
    <property type="nucleotide sequence ID" value="XM_003688673.1"/>
</dbReference>
<proteinExistence type="predicted"/>
<feature type="domain" description="Transcription activator GCR1-like" evidence="1">
    <location>
        <begin position="263"/>
        <end position="341"/>
    </location>
</feature>
<evidence type="ECO:0000313" key="2">
    <source>
        <dbReference type="EMBL" id="CCE66287.1"/>
    </source>
</evidence>
<dbReference type="GO" id="GO:0060963">
    <property type="term" value="P:positive regulation of ribosomal protein gene transcription by RNA polymerase II"/>
    <property type="evidence" value="ECO:0007669"/>
    <property type="project" value="TreeGrafter"/>
</dbReference>
<dbReference type="GO" id="GO:2000219">
    <property type="term" value="P:positive regulation of invasive growth in response to glucose limitation"/>
    <property type="evidence" value="ECO:0007669"/>
    <property type="project" value="EnsemblFungi"/>
</dbReference>
<dbReference type="GO" id="GO:2000883">
    <property type="term" value="P:positive regulation of starch catabolic process"/>
    <property type="evidence" value="ECO:0007669"/>
    <property type="project" value="EnsemblFungi"/>
</dbReference>
<dbReference type="OMA" id="QPIGWLC"/>
<accession>G8C2A9</accession>
<dbReference type="HOGENOM" id="CLU_030906_0_0_1"/>
<evidence type="ECO:0000313" key="3">
    <source>
        <dbReference type="Proteomes" id="UP000005666"/>
    </source>
</evidence>
<dbReference type="InterPro" id="IPR022210">
    <property type="entry name" value="TF_GCR1-like"/>
</dbReference>
<dbReference type="GO" id="GO:0071475">
    <property type="term" value="P:cellular hyperosmotic salinity response"/>
    <property type="evidence" value="ECO:0007669"/>
    <property type="project" value="EnsemblFungi"/>
</dbReference>
<dbReference type="Proteomes" id="UP000005666">
    <property type="component" value="Chromosome 16"/>
</dbReference>
<dbReference type="STRING" id="1071381.G8C2A9"/>
<dbReference type="InterPro" id="IPR052146">
    <property type="entry name" value="HOT1"/>
</dbReference>
<dbReference type="EMBL" id="HE612871">
    <property type="protein sequence ID" value="CCE66287.1"/>
    <property type="molecule type" value="Genomic_DNA"/>
</dbReference>
<dbReference type="GO" id="GO:0097238">
    <property type="term" value="P:cellular response to methylglyoxal"/>
    <property type="evidence" value="ECO:0007669"/>
    <property type="project" value="EnsemblFungi"/>
</dbReference>
<dbReference type="GeneID" id="11530772"/>
<keyword evidence="3" id="KW-1185">Reference proteome</keyword>
<reference evidence="2 3" key="1">
    <citation type="journal article" date="2011" name="Proc. Natl. Acad. Sci. U.S.A.">
        <title>Evolutionary erosion of yeast sex chromosomes by mating-type switching accidents.</title>
        <authorList>
            <person name="Gordon J.L."/>
            <person name="Armisen D."/>
            <person name="Proux-Wera E."/>
            <person name="Oheigeartaigh S.S."/>
            <person name="Byrne K.P."/>
            <person name="Wolfe K.H."/>
        </authorList>
    </citation>
    <scope>NUCLEOTIDE SEQUENCE [LARGE SCALE GENOMIC DNA]</scope>
    <source>
        <strain evidence="3">ATCC 24235 / CBS 4417 / NBRC 1672 / NRRL Y-8282 / UCD 70-5</strain>
    </source>
</reference>
<dbReference type="GO" id="GO:2000222">
    <property type="term" value="P:positive regulation of pseudohyphal growth"/>
    <property type="evidence" value="ECO:0007669"/>
    <property type="project" value="EnsemblFungi"/>
</dbReference>
<sequence length="367" mass="41451">MDIIEGDGSINNRVGDLERQVLMFERMLLTLSGTLDQHFKKYDMLISTQQQQMAELNAIISTLLNDQYRHSEITREKLSSALHGISATSASVSTTMNDTSLRVVSNSSNSNDQLPVNDGYKGLHGNIDINRLEGSSMSQSSSLHTPLINNSAFLPTKLSQSSGIQNTNNMVNDYLKTPVSNYYSTVATTMQNSNSLNHSSISIAQDPGAVNVTEPIKSGNVIFYNQAEKSTEPTRNISVDDRNVEMNGTRQRKKKKNVFVGEFQFIKSPHSILDLWKEYTEGINGQPSIRELESIYQTGWRRDPAVNKRFSRRKVLYKAIENGLNRGYTLEYIIDLLEDFRFTDETKKQKRPIGWIFHSANIPNLLK</sequence>